<evidence type="ECO:0000313" key="4">
    <source>
        <dbReference type="EMBL" id="KDB52846.1"/>
    </source>
</evidence>
<evidence type="ECO:0000313" key="5">
    <source>
        <dbReference type="Proteomes" id="UP000026714"/>
    </source>
</evidence>
<evidence type="ECO:0000259" key="3">
    <source>
        <dbReference type="PROSITE" id="PS51186"/>
    </source>
</evidence>
<feature type="domain" description="N-acetyltransferase" evidence="3">
    <location>
        <begin position="5"/>
        <end position="157"/>
    </location>
</feature>
<dbReference type="InterPro" id="IPR016181">
    <property type="entry name" value="Acyl_CoA_acyltransferase"/>
</dbReference>
<name>A0A059KN09_9BURK</name>
<sequence>MSAPISIRPAGLADLDAVAALFDAYRQFYAQAPDRARATAFIQARMQAGESVILLAERVPPAGPAESVGFCQLYPSFCSVEAAPIFVLYDLFVAPEARRSGLGAALLRAAEAQARQGRRVRMDLTTAHDNHTAQRLYESLGWVHDTVFRTYTRRVAG</sequence>
<dbReference type="STRING" id="34103.SAMN05421778_11342"/>
<dbReference type="GO" id="GO:0016747">
    <property type="term" value="F:acyltransferase activity, transferring groups other than amino-acyl groups"/>
    <property type="evidence" value="ECO:0007669"/>
    <property type="project" value="InterPro"/>
</dbReference>
<protein>
    <recommendedName>
        <fullName evidence="3">N-acetyltransferase domain-containing protein</fullName>
    </recommendedName>
</protein>
<accession>A0A059KN09</accession>
<dbReference type="CDD" id="cd04301">
    <property type="entry name" value="NAT_SF"/>
    <property type="match status" value="1"/>
</dbReference>
<dbReference type="RefSeq" id="WP_051631775.1">
    <property type="nucleotide sequence ID" value="NZ_AZRA01000039.1"/>
</dbReference>
<gene>
    <name evidence="4" type="ORF">X805_15800</name>
</gene>
<proteinExistence type="predicted"/>
<dbReference type="PATRIC" id="fig|1286631.3.peg.1555"/>
<dbReference type="Pfam" id="PF00583">
    <property type="entry name" value="Acetyltransf_1"/>
    <property type="match status" value="1"/>
</dbReference>
<dbReference type="Gene3D" id="3.40.630.30">
    <property type="match status" value="1"/>
</dbReference>
<dbReference type="InterPro" id="IPR000182">
    <property type="entry name" value="GNAT_dom"/>
</dbReference>
<comment type="caution">
    <text evidence="4">The sequence shown here is derived from an EMBL/GenBank/DDBJ whole genome shotgun (WGS) entry which is preliminary data.</text>
</comment>
<evidence type="ECO:0000256" key="2">
    <source>
        <dbReference type="ARBA" id="ARBA00023315"/>
    </source>
</evidence>
<evidence type="ECO:0000256" key="1">
    <source>
        <dbReference type="ARBA" id="ARBA00022679"/>
    </source>
</evidence>
<dbReference type="SUPFAM" id="SSF55729">
    <property type="entry name" value="Acyl-CoA N-acyltransferases (Nat)"/>
    <property type="match status" value="1"/>
</dbReference>
<dbReference type="InterPro" id="IPR050832">
    <property type="entry name" value="Bact_Acetyltransf"/>
</dbReference>
<dbReference type="AlphaFoldDB" id="A0A059KN09"/>
<organism evidence="4 5">
    <name type="scientific">Sphaerotilus natans subsp. natans DSM 6575</name>
    <dbReference type="NCBI Taxonomy" id="1286631"/>
    <lineage>
        <taxon>Bacteria</taxon>
        <taxon>Pseudomonadati</taxon>
        <taxon>Pseudomonadota</taxon>
        <taxon>Betaproteobacteria</taxon>
        <taxon>Burkholderiales</taxon>
        <taxon>Sphaerotilaceae</taxon>
        <taxon>Sphaerotilus</taxon>
    </lineage>
</organism>
<keyword evidence="2" id="KW-0012">Acyltransferase</keyword>
<dbReference type="eggNOG" id="COG0456">
    <property type="taxonomic scope" value="Bacteria"/>
</dbReference>
<dbReference type="PROSITE" id="PS51186">
    <property type="entry name" value="GNAT"/>
    <property type="match status" value="1"/>
</dbReference>
<keyword evidence="5" id="KW-1185">Reference proteome</keyword>
<dbReference type="PANTHER" id="PTHR43877">
    <property type="entry name" value="AMINOALKYLPHOSPHONATE N-ACETYLTRANSFERASE-RELATED-RELATED"/>
    <property type="match status" value="1"/>
</dbReference>
<keyword evidence="1" id="KW-0808">Transferase</keyword>
<dbReference type="PANTHER" id="PTHR43877:SF2">
    <property type="entry name" value="AMINOALKYLPHOSPHONATE N-ACETYLTRANSFERASE-RELATED"/>
    <property type="match status" value="1"/>
</dbReference>
<dbReference type="EMBL" id="AZRA01000039">
    <property type="protein sequence ID" value="KDB52846.1"/>
    <property type="molecule type" value="Genomic_DNA"/>
</dbReference>
<dbReference type="Proteomes" id="UP000026714">
    <property type="component" value="Unassembled WGS sequence"/>
</dbReference>
<reference evidence="4 5" key="1">
    <citation type="journal article" date="2014" name="FEMS Microbiol. Ecol.">
        <title>Sphaerotilus natans encrusted with nanoball-shaped Fe(III) oxide minerals formed by nitrate-reducing mixotrophic Fe(II) oxidation.</title>
        <authorList>
            <person name="Park S."/>
            <person name="Kim D.H."/>
            <person name="Lee J.H."/>
            <person name="Hur H.G."/>
        </authorList>
    </citation>
    <scope>NUCLEOTIDE SEQUENCE [LARGE SCALE GENOMIC DNA]</scope>
    <source>
        <strain evidence="4 5">DSM 6575</strain>
    </source>
</reference>